<dbReference type="PANTHER" id="PTHR34606:SF15">
    <property type="entry name" value="BON DOMAIN-CONTAINING PROTEIN"/>
    <property type="match status" value="1"/>
</dbReference>
<dbReference type="PANTHER" id="PTHR34606">
    <property type="entry name" value="BON DOMAIN-CONTAINING PROTEIN"/>
    <property type="match status" value="1"/>
</dbReference>
<feature type="chain" id="PRO_5046444158" evidence="1">
    <location>
        <begin position="25"/>
        <end position="116"/>
    </location>
</feature>
<dbReference type="RefSeq" id="WP_116614580.1">
    <property type="nucleotide sequence ID" value="NZ_QEOB01000033.1"/>
</dbReference>
<dbReference type="Gene3D" id="3.30.1340.30">
    <property type="match status" value="1"/>
</dbReference>
<dbReference type="PROSITE" id="PS50914">
    <property type="entry name" value="BON"/>
    <property type="match status" value="1"/>
</dbReference>
<dbReference type="Proteomes" id="UP000245712">
    <property type="component" value="Unassembled WGS sequence"/>
</dbReference>
<feature type="signal peptide" evidence="1">
    <location>
        <begin position="1"/>
        <end position="24"/>
    </location>
</feature>
<evidence type="ECO:0000259" key="2">
    <source>
        <dbReference type="PROSITE" id="PS50914"/>
    </source>
</evidence>
<keyword evidence="4" id="KW-1185">Reference proteome</keyword>
<evidence type="ECO:0000256" key="1">
    <source>
        <dbReference type="SAM" id="SignalP"/>
    </source>
</evidence>
<evidence type="ECO:0000313" key="4">
    <source>
        <dbReference type="Proteomes" id="UP000245712"/>
    </source>
</evidence>
<protein>
    <submittedName>
        <fullName evidence="3">BON domain-containing protein</fullName>
    </submittedName>
</protein>
<feature type="domain" description="BON" evidence="2">
    <location>
        <begin position="47"/>
        <end position="115"/>
    </location>
</feature>
<evidence type="ECO:0000313" key="3">
    <source>
        <dbReference type="EMBL" id="PVX70870.1"/>
    </source>
</evidence>
<keyword evidence="1" id="KW-0732">Signal</keyword>
<comment type="caution">
    <text evidence="3">The sequence shown here is derived from an EMBL/GenBank/DDBJ whole genome shotgun (WGS) entry which is preliminary data.</text>
</comment>
<dbReference type="Pfam" id="PF04972">
    <property type="entry name" value="BON"/>
    <property type="match status" value="1"/>
</dbReference>
<sequence>MKPTHTGALAIGVLLAMMSLSALAQSTDAPASAPAGASMTAKQARAANRALQRRVVQALAKTRGVNATAIAVRADNGAVTLSGTVPEQGQMDVATSAAKAVPGVTSVRNALTLSTF</sequence>
<reference evidence="3 4" key="1">
    <citation type="submission" date="2018-05" db="EMBL/GenBank/DDBJ databases">
        <title>Genomic Encyclopedia of Type Strains, Phase IV (KMG-V): Genome sequencing to study the core and pangenomes of soil and plant-associated prokaryotes.</title>
        <authorList>
            <person name="Whitman W."/>
        </authorList>
    </citation>
    <scope>NUCLEOTIDE SEQUENCE [LARGE SCALE GENOMIC DNA]</scope>
    <source>
        <strain evidence="3 4">SCZa-39</strain>
    </source>
</reference>
<gene>
    <name evidence="3" type="ORF">C7402_13324</name>
</gene>
<dbReference type="InterPro" id="IPR007055">
    <property type="entry name" value="BON_dom"/>
</dbReference>
<name>A0ABX5K8S7_9BURK</name>
<dbReference type="InterPro" id="IPR051686">
    <property type="entry name" value="Lipoprotein_DolP"/>
</dbReference>
<dbReference type="EMBL" id="QEOB01000033">
    <property type="protein sequence ID" value="PVX70870.1"/>
    <property type="molecule type" value="Genomic_DNA"/>
</dbReference>
<dbReference type="InterPro" id="IPR014004">
    <property type="entry name" value="Transpt-assoc_nodulatn_dom_bac"/>
</dbReference>
<organism evidence="3 4">
    <name type="scientific">Paraburkholderia unamae</name>
    <dbReference type="NCBI Taxonomy" id="219649"/>
    <lineage>
        <taxon>Bacteria</taxon>
        <taxon>Pseudomonadati</taxon>
        <taxon>Pseudomonadota</taxon>
        <taxon>Betaproteobacteria</taxon>
        <taxon>Burkholderiales</taxon>
        <taxon>Burkholderiaceae</taxon>
        <taxon>Paraburkholderia</taxon>
    </lineage>
</organism>
<proteinExistence type="predicted"/>
<accession>A0ABX5K8S7</accession>
<dbReference type="SMART" id="SM00749">
    <property type="entry name" value="BON"/>
    <property type="match status" value="1"/>
</dbReference>